<evidence type="ECO:0000313" key="1">
    <source>
        <dbReference type="EMBL" id="KAI9901833.1"/>
    </source>
</evidence>
<comment type="caution">
    <text evidence="1">The sequence shown here is derived from an EMBL/GenBank/DDBJ whole genome shotgun (WGS) entry which is preliminary data.</text>
</comment>
<proteinExistence type="predicted"/>
<organism evidence="1 2">
    <name type="scientific">Trichothecium roseum</name>
    <dbReference type="NCBI Taxonomy" id="47278"/>
    <lineage>
        <taxon>Eukaryota</taxon>
        <taxon>Fungi</taxon>
        <taxon>Dikarya</taxon>
        <taxon>Ascomycota</taxon>
        <taxon>Pezizomycotina</taxon>
        <taxon>Sordariomycetes</taxon>
        <taxon>Hypocreomycetidae</taxon>
        <taxon>Hypocreales</taxon>
        <taxon>Hypocreales incertae sedis</taxon>
        <taxon>Trichothecium</taxon>
    </lineage>
</organism>
<keyword evidence="2" id="KW-1185">Reference proteome</keyword>
<name>A0ACC0V6H8_9HYPO</name>
<reference evidence="1" key="1">
    <citation type="submission" date="2022-10" db="EMBL/GenBank/DDBJ databases">
        <title>Complete Genome of Trichothecium roseum strain YXFP-22015, a Plant Pathogen Isolated from Citrus.</title>
        <authorList>
            <person name="Wang Y."/>
            <person name="Zhu L."/>
        </authorList>
    </citation>
    <scope>NUCLEOTIDE SEQUENCE</scope>
    <source>
        <strain evidence="1">YXFP-22015</strain>
    </source>
</reference>
<sequence length="661" mass="75024">MSRPRERDPGPASKRHSITDRLRDTWSQARQQTTASIQRRASVAGATAGKDSSNKSPPAVRLKEWLDTCNREHDHHCNAGSTAHKEEPTWRPTRLIDVVDKILVRTQPSDRYIALSYVNGTRGKGDVLEKDKIEEWEDDGVPEEELPQTMIDAIWLAKKIGIRYMWIDQLCIAQDDPSEIESHARHMAFVFSNAYLTIIAAHGDVWTGLLPLSPKRSQPPNASKTPRPGPKDHDELVLESRWMMRGWTMQEHLYSRRCVFFFEEDVTWECHCELWQGSPAAVTKAMRGANRPICAGPLPSESIFAYRHAPWPDMDEYARICMDYSSRKLSSVADSLRAFSGVTHVLSQIWPGGFLYGMPLMFLDIALLWRPQTTIRRRVITKPPFLPSWSWMGWWFDGIPVDLVLWRAAADYIAHTTRPTAKRGQSGKRLDVPHAFRIKPTIAWSVTDRTSTAPINNAGLQYRDLRSRKGAGQALPLGWSRGREGFKHDSDETTMFKYPIPVEDPPEEGDYEPASQEVALPGPYLSFATQSAYFEIEFASTLGPRVSEKPPVAVGNIWAKGNRWAGSLRSHDGWLGVQSSNYDGEERLEFVAISTATERRGSHVFSQEQFDANVDPDELVHFVNVLWVEKIGEVWFRRGLGHILQKAWEAQPKTDVNIFLG</sequence>
<accession>A0ACC0V6H8</accession>
<dbReference type="EMBL" id="CM047942">
    <property type="protein sequence ID" value="KAI9901833.1"/>
    <property type="molecule type" value="Genomic_DNA"/>
</dbReference>
<evidence type="ECO:0000313" key="2">
    <source>
        <dbReference type="Proteomes" id="UP001163324"/>
    </source>
</evidence>
<protein>
    <submittedName>
        <fullName evidence="1">Uncharacterized protein</fullName>
    </submittedName>
</protein>
<gene>
    <name evidence="1" type="ORF">N3K66_003650</name>
</gene>
<dbReference type="Proteomes" id="UP001163324">
    <property type="component" value="Chromosome 3"/>
</dbReference>